<accession>A0A6J8BWU6</accession>
<gene>
    <name evidence="2" type="ORF">MCOR_23761</name>
</gene>
<keyword evidence="3" id="KW-1185">Reference proteome</keyword>
<keyword evidence="1" id="KW-0540">Nuclease</keyword>
<dbReference type="AlphaFoldDB" id="A0A6J8BWU6"/>
<dbReference type="InterPro" id="IPR022894">
    <property type="entry name" value="Oligoribonuclease"/>
</dbReference>
<reference evidence="2 3" key="1">
    <citation type="submission" date="2020-06" db="EMBL/GenBank/DDBJ databases">
        <authorList>
            <person name="Li R."/>
            <person name="Bekaert M."/>
        </authorList>
    </citation>
    <scope>NUCLEOTIDE SEQUENCE [LARGE SCALE GENOMIC DNA]</scope>
    <source>
        <strain evidence="3">wild</strain>
    </source>
</reference>
<protein>
    <submittedName>
        <fullName evidence="2">Uncharacterized protein</fullName>
    </submittedName>
</protein>
<organism evidence="2 3">
    <name type="scientific">Mytilus coruscus</name>
    <name type="common">Sea mussel</name>
    <dbReference type="NCBI Taxonomy" id="42192"/>
    <lineage>
        <taxon>Eukaryota</taxon>
        <taxon>Metazoa</taxon>
        <taxon>Spiralia</taxon>
        <taxon>Lophotrochozoa</taxon>
        <taxon>Mollusca</taxon>
        <taxon>Bivalvia</taxon>
        <taxon>Autobranchia</taxon>
        <taxon>Pteriomorphia</taxon>
        <taxon>Mytilida</taxon>
        <taxon>Mytiloidea</taxon>
        <taxon>Mytilidae</taxon>
        <taxon>Mytilinae</taxon>
        <taxon>Mytilus</taxon>
    </lineage>
</organism>
<name>A0A6J8BWU6_MYTCO</name>
<dbReference type="Proteomes" id="UP000507470">
    <property type="component" value="Unassembled WGS sequence"/>
</dbReference>
<evidence type="ECO:0000256" key="1">
    <source>
        <dbReference type="ARBA" id="ARBA00022722"/>
    </source>
</evidence>
<dbReference type="EMBL" id="CACVKT020004174">
    <property type="protein sequence ID" value="CAC5388505.1"/>
    <property type="molecule type" value="Genomic_DNA"/>
</dbReference>
<dbReference type="OrthoDB" id="6159600at2759"/>
<proteinExistence type="predicted"/>
<sequence>MSQISDFEQLLPILDKHCLSNFDIILNNQMALNIFEYVRSKNIKQEKMCEWFKEITRKEIDNKLLVTLLHRLKLNVAKQRGNKKTALLSQIFYFETRKPKPRKKNFTESDAFKTVAIDLAKELHLKENMQFNRKFENERKMIKKVRKEKKSEIDKLTYKILQQESLIKTLKYNCKKLRVQNGRQICYVAKYKLRIKNLEKNMADKERIDTDKSEQIKNLTTELTTNQTLYSDMVRESLESKALINKIQLELNSSLQTIDYLHLLLQDNKEIDIFDERSHAYTPEFRQVVMRLTSKNVATENVTNVINDSLKLAGKCLKQVPTRKTIDNIVTEKVVVSNVQVGQQLSEKKNTTLYSDETRKFGKTYNSFFISDEQKNIFMLGLREMHNKAASTTLDTLKEILMDISEVCDRNLENNEASHGNQILCNMRDFMSDRAKTNLSFSKILVEYRMQIMPEVIDGWDNFDDEQKDACSKINNFFLWFAPSR</sequence>
<evidence type="ECO:0000313" key="3">
    <source>
        <dbReference type="Proteomes" id="UP000507470"/>
    </source>
</evidence>
<dbReference type="PANTHER" id="PTHR11046">
    <property type="entry name" value="OLIGORIBONUCLEASE, MITOCHONDRIAL"/>
    <property type="match status" value="1"/>
</dbReference>
<dbReference type="GO" id="GO:0000175">
    <property type="term" value="F:3'-5'-RNA exonuclease activity"/>
    <property type="evidence" value="ECO:0007669"/>
    <property type="project" value="InterPro"/>
</dbReference>
<dbReference type="PANTHER" id="PTHR11046:SF25">
    <property type="match status" value="1"/>
</dbReference>
<keyword evidence="1" id="KW-0378">Hydrolase</keyword>
<evidence type="ECO:0000313" key="2">
    <source>
        <dbReference type="EMBL" id="CAC5388505.1"/>
    </source>
</evidence>